<evidence type="ECO:0000256" key="1">
    <source>
        <dbReference type="SAM" id="MobiDB-lite"/>
    </source>
</evidence>
<gene>
    <name evidence="2" type="ORF">FIBSPDRAFT_886050</name>
</gene>
<feature type="region of interest" description="Disordered" evidence="1">
    <location>
        <begin position="139"/>
        <end position="189"/>
    </location>
</feature>
<dbReference type="AlphaFoldDB" id="A0A166REA5"/>
<evidence type="ECO:0000313" key="2">
    <source>
        <dbReference type="EMBL" id="KZP28180.1"/>
    </source>
</evidence>
<feature type="compositionally biased region" description="Polar residues" evidence="1">
    <location>
        <begin position="139"/>
        <end position="153"/>
    </location>
</feature>
<organism evidence="2 3">
    <name type="scientific">Athelia psychrophila</name>
    <dbReference type="NCBI Taxonomy" id="1759441"/>
    <lineage>
        <taxon>Eukaryota</taxon>
        <taxon>Fungi</taxon>
        <taxon>Dikarya</taxon>
        <taxon>Basidiomycota</taxon>
        <taxon>Agaricomycotina</taxon>
        <taxon>Agaricomycetes</taxon>
        <taxon>Agaricomycetidae</taxon>
        <taxon>Atheliales</taxon>
        <taxon>Atheliaceae</taxon>
        <taxon>Athelia</taxon>
    </lineage>
</organism>
<feature type="compositionally biased region" description="Low complexity" evidence="1">
    <location>
        <begin position="166"/>
        <end position="189"/>
    </location>
</feature>
<name>A0A166REA5_9AGAM</name>
<protein>
    <submittedName>
        <fullName evidence="2">Uncharacterized protein</fullName>
    </submittedName>
</protein>
<dbReference type="Proteomes" id="UP000076532">
    <property type="component" value="Unassembled WGS sequence"/>
</dbReference>
<reference evidence="2 3" key="1">
    <citation type="journal article" date="2016" name="Mol. Biol. Evol.">
        <title>Comparative Genomics of Early-Diverging Mushroom-Forming Fungi Provides Insights into the Origins of Lignocellulose Decay Capabilities.</title>
        <authorList>
            <person name="Nagy L.G."/>
            <person name="Riley R."/>
            <person name="Tritt A."/>
            <person name="Adam C."/>
            <person name="Daum C."/>
            <person name="Floudas D."/>
            <person name="Sun H."/>
            <person name="Yadav J.S."/>
            <person name="Pangilinan J."/>
            <person name="Larsson K.H."/>
            <person name="Matsuura K."/>
            <person name="Barry K."/>
            <person name="Labutti K."/>
            <person name="Kuo R."/>
            <person name="Ohm R.A."/>
            <person name="Bhattacharya S.S."/>
            <person name="Shirouzu T."/>
            <person name="Yoshinaga Y."/>
            <person name="Martin F.M."/>
            <person name="Grigoriev I.V."/>
            <person name="Hibbett D.S."/>
        </authorList>
    </citation>
    <scope>NUCLEOTIDE SEQUENCE [LARGE SCALE GENOMIC DNA]</scope>
    <source>
        <strain evidence="2 3">CBS 109695</strain>
    </source>
</reference>
<dbReference type="EMBL" id="KV417505">
    <property type="protein sequence ID" value="KZP28180.1"/>
    <property type="molecule type" value="Genomic_DNA"/>
</dbReference>
<keyword evidence="3" id="KW-1185">Reference proteome</keyword>
<sequence length="189" mass="20900">MGVPGALCGVFEQNVLTSGRIDAPHGTKVISTEARRMVLEESLYTSHITTVQLYCMPCGKYIRLRILRRKREEVFFPQSTGEARREREANGYNNAGRYWMPEECWVDGKVLKRNGPALTSVYLQIIDDNFDEYVQAEDTSCGRSHSGSRNSAVKSGESVKRKRESTSPGSILSSGSGLSELADSGRLGS</sequence>
<proteinExistence type="predicted"/>
<evidence type="ECO:0000313" key="3">
    <source>
        <dbReference type="Proteomes" id="UP000076532"/>
    </source>
</evidence>
<accession>A0A166REA5</accession>